<feature type="region of interest" description="Disordered" evidence="4">
    <location>
        <begin position="132"/>
        <end position="207"/>
    </location>
</feature>
<accession>U6MBY6</accession>
<dbReference type="InterPro" id="IPR003960">
    <property type="entry name" value="ATPase_AAA_CS"/>
</dbReference>
<dbReference type="AlphaFoldDB" id="U6MBY6"/>
<dbReference type="InterPro" id="IPR050168">
    <property type="entry name" value="AAA_ATPase_domain"/>
</dbReference>
<dbReference type="GO" id="GO:0016887">
    <property type="term" value="F:ATP hydrolysis activity"/>
    <property type="evidence" value="ECO:0007669"/>
    <property type="project" value="InterPro"/>
</dbReference>
<dbReference type="GO" id="GO:0005737">
    <property type="term" value="C:cytoplasm"/>
    <property type="evidence" value="ECO:0007669"/>
    <property type="project" value="TreeGrafter"/>
</dbReference>
<feature type="compositionally biased region" description="Low complexity" evidence="4">
    <location>
        <begin position="229"/>
        <end position="242"/>
    </location>
</feature>
<dbReference type="InterPro" id="IPR027417">
    <property type="entry name" value="P-loop_NTPase"/>
</dbReference>
<dbReference type="RefSeq" id="XP_013338392.1">
    <property type="nucleotide sequence ID" value="XM_013482938.1"/>
</dbReference>
<reference evidence="6" key="2">
    <citation type="submission" date="2013-10" db="EMBL/GenBank/DDBJ databases">
        <authorList>
            <person name="Aslett M."/>
        </authorList>
    </citation>
    <scope>NUCLEOTIDE SEQUENCE [LARGE SCALE GENOMIC DNA]</scope>
    <source>
        <strain evidence="6">Weybridge</strain>
    </source>
</reference>
<name>U6MBY6_EIMMA</name>
<dbReference type="EMBL" id="HG722207">
    <property type="protein sequence ID" value="CDJ61742.1"/>
    <property type="molecule type" value="Genomic_DNA"/>
</dbReference>
<dbReference type="VEuPathDB" id="ToxoDB:EMWEY_00044530"/>
<dbReference type="OrthoDB" id="27435at2759"/>
<evidence type="ECO:0000313" key="7">
    <source>
        <dbReference type="Proteomes" id="UP000030763"/>
    </source>
</evidence>
<dbReference type="PANTHER" id="PTHR23077:SF27">
    <property type="entry name" value="ATPASE FAMILY GENE 2 PROTEIN HOMOLOG A"/>
    <property type="match status" value="1"/>
</dbReference>
<dbReference type="OMA" id="EHIAGCV"/>
<dbReference type="Pfam" id="PF00004">
    <property type="entry name" value="AAA"/>
    <property type="match status" value="1"/>
</dbReference>
<feature type="domain" description="ATPase AAA-type core" evidence="5">
    <location>
        <begin position="2"/>
        <end position="108"/>
    </location>
</feature>
<keyword evidence="1 3" id="KW-0547">Nucleotide-binding</keyword>
<dbReference type="Gene3D" id="1.10.8.60">
    <property type="match status" value="1"/>
</dbReference>
<comment type="similarity">
    <text evidence="3">Belongs to the AAA ATPase family.</text>
</comment>
<dbReference type="PROSITE" id="PS00674">
    <property type="entry name" value="AAA"/>
    <property type="match status" value="1"/>
</dbReference>
<keyword evidence="2 3" id="KW-0067">ATP-binding</keyword>
<reference evidence="6" key="1">
    <citation type="submission" date="2013-10" db="EMBL/GenBank/DDBJ databases">
        <title>Genomic analysis of the causative agents of coccidiosis in chickens.</title>
        <authorList>
            <person name="Reid A.J."/>
            <person name="Blake D."/>
            <person name="Billington K."/>
            <person name="Browne H."/>
            <person name="Dunn M."/>
            <person name="Hung S."/>
            <person name="Kawahara F."/>
            <person name="Miranda-Saavedra D."/>
            <person name="Mourier T."/>
            <person name="Nagra H."/>
            <person name="Otto T.D."/>
            <person name="Rawlings N."/>
            <person name="Sanchez A."/>
            <person name="Sanders M."/>
            <person name="Subramaniam C."/>
            <person name="Tay Y."/>
            <person name="Dear P."/>
            <person name="Doerig C."/>
            <person name="Gruber A."/>
            <person name="Parkinson J."/>
            <person name="Shirley M."/>
            <person name="Wan K.L."/>
            <person name="Berriman M."/>
            <person name="Tomley F."/>
            <person name="Pain A."/>
        </authorList>
    </citation>
    <scope>NUCLEOTIDE SEQUENCE [LARGE SCALE GENOMIC DNA]</scope>
    <source>
        <strain evidence="6">Weybridge</strain>
    </source>
</reference>
<organism evidence="6 7">
    <name type="scientific">Eimeria maxima</name>
    <name type="common">Coccidian parasite</name>
    <dbReference type="NCBI Taxonomy" id="5804"/>
    <lineage>
        <taxon>Eukaryota</taxon>
        <taxon>Sar</taxon>
        <taxon>Alveolata</taxon>
        <taxon>Apicomplexa</taxon>
        <taxon>Conoidasida</taxon>
        <taxon>Coccidia</taxon>
        <taxon>Eucoccidiorida</taxon>
        <taxon>Eimeriorina</taxon>
        <taxon>Eimeriidae</taxon>
        <taxon>Eimeria</taxon>
    </lineage>
</organism>
<evidence type="ECO:0000256" key="2">
    <source>
        <dbReference type="ARBA" id="ARBA00022840"/>
    </source>
</evidence>
<feature type="compositionally biased region" description="Low complexity" evidence="4">
    <location>
        <begin position="132"/>
        <end position="154"/>
    </location>
</feature>
<evidence type="ECO:0000256" key="3">
    <source>
        <dbReference type="RuleBase" id="RU003651"/>
    </source>
</evidence>
<sequence length="265" mass="30036">MNFLSVKGPELFSKWVGESEKAIRDLFRRARQNAPCVIFFDEIDALGVDRERGDASGVETRVLSQLLTEMDGIGPHTSVVVLAATNRPDLLDAALLRPGRLDRLVYVHLPDAAARQQIVFNHIRHLPIHPDAAAAAAQQMQQQQQQQQQQNAVQHTNHKREDGLTKELEEEQQQQQQEQQEQQEQQQQQQNDTAQQQQQQQQQQTERLPAVQLRHFETALQRMQPRTPQSLLQLSGSSSSSSRGAHEAMRLQQVAGNAEICQNTL</sequence>
<proteinExistence type="inferred from homology"/>
<evidence type="ECO:0000256" key="1">
    <source>
        <dbReference type="ARBA" id="ARBA00022741"/>
    </source>
</evidence>
<dbReference type="SUPFAM" id="SSF52540">
    <property type="entry name" value="P-loop containing nucleoside triphosphate hydrolases"/>
    <property type="match status" value="1"/>
</dbReference>
<dbReference type="PANTHER" id="PTHR23077">
    <property type="entry name" value="AAA-FAMILY ATPASE"/>
    <property type="match status" value="1"/>
</dbReference>
<evidence type="ECO:0000259" key="5">
    <source>
        <dbReference type="Pfam" id="PF00004"/>
    </source>
</evidence>
<evidence type="ECO:0000256" key="4">
    <source>
        <dbReference type="SAM" id="MobiDB-lite"/>
    </source>
</evidence>
<dbReference type="GO" id="GO:0005524">
    <property type="term" value="F:ATP binding"/>
    <property type="evidence" value="ECO:0007669"/>
    <property type="project" value="UniProtKB-KW"/>
</dbReference>
<dbReference type="Proteomes" id="UP000030763">
    <property type="component" value="Unassembled WGS sequence"/>
</dbReference>
<keyword evidence="7" id="KW-1185">Reference proteome</keyword>
<feature type="region of interest" description="Disordered" evidence="4">
    <location>
        <begin position="222"/>
        <end position="247"/>
    </location>
</feature>
<dbReference type="Gene3D" id="3.40.50.300">
    <property type="entry name" value="P-loop containing nucleotide triphosphate hydrolases"/>
    <property type="match status" value="1"/>
</dbReference>
<gene>
    <name evidence="6" type="ORF">EMWEY_00044530</name>
</gene>
<evidence type="ECO:0000313" key="6">
    <source>
        <dbReference type="EMBL" id="CDJ61742.1"/>
    </source>
</evidence>
<dbReference type="InterPro" id="IPR003959">
    <property type="entry name" value="ATPase_AAA_core"/>
</dbReference>
<protein>
    <submittedName>
        <fullName evidence="6">ATPase, AAA family domain-containing protein, putative</fullName>
    </submittedName>
</protein>
<dbReference type="GeneID" id="25338439"/>
<feature type="compositionally biased region" description="Low complexity" evidence="4">
    <location>
        <begin position="173"/>
        <end position="204"/>
    </location>
</feature>